<dbReference type="EMBL" id="CP009706">
    <property type="protein sequence ID" value="AIU72995.1"/>
    <property type="molecule type" value="Genomic_DNA"/>
</dbReference>
<dbReference type="GO" id="GO:0004386">
    <property type="term" value="F:helicase activity"/>
    <property type="evidence" value="ECO:0007669"/>
    <property type="project" value="UniProtKB-KW"/>
</dbReference>
<gene>
    <name evidence="1" type="ORF">AT03_11780</name>
</gene>
<proteinExistence type="predicted"/>
<sequence length="114" mass="12401">MRTILTAAILFALAGCSSPESITANKHQVMDLKISRAAGIYSQCLNKKWSDINPATRYYNNNNTHTIASYLDGQGEMASAKIQTISDNQSDVEIYLTSRGNSQQALLEAAKACV</sequence>
<evidence type="ECO:0000313" key="2">
    <source>
        <dbReference type="Proteomes" id="UP000029986"/>
    </source>
</evidence>
<dbReference type="PROSITE" id="PS51257">
    <property type="entry name" value="PROKAR_LIPOPROTEIN"/>
    <property type="match status" value="1"/>
</dbReference>
<keyword evidence="2" id="KW-1185">Reference proteome</keyword>
<keyword evidence="1" id="KW-0378">Hydrolase</keyword>
<dbReference type="OrthoDB" id="6636764at2"/>
<keyword evidence="1" id="KW-0347">Helicase</keyword>
<dbReference type="KEGG" id="hav:AT03_11780"/>
<dbReference type="AlphaFoldDB" id="A0A097R2P3"/>
<dbReference type="HOGENOM" id="CLU_2117581_0_0_6"/>
<dbReference type="Proteomes" id="UP000029986">
    <property type="component" value="Chromosome"/>
</dbReference>
<organism evidence="1 2">
    <name type="scientific">Hafnia alvei FB1</name>
    <dbReference type="NCBI Taxonomy" id="1453496"/>
    <lineage>
        <taxon>Bacteria</taxon>
        <taxon>Pseudomonadati</taxon>
        <taxon>Pseudomonadota</taxon>
        <taxon>Gammaproteobacteria</taxon>
        <taxon>Enterobacterales</taxon>
        <taxon>Hafniaceae</taxon>
        <taxon>Hafnia</taxon>
    </lineage>
</organism>
<dbReference type="PATRIC" id="fig|1453496.5.peg.2381"/>
<protein>
    <submittedName>
        <fullName evidence="1">RNA helicase</fullName>
    </submittedName>
</protein>
<evidence type="ECO:0000313" key="1">
    <source>
        <dbReference type="EMBL" id="AIU72995.1"/>
    </source>
</evidence>
<keyword evidence="1" id="KW-0067">ATP-binding</keyword>
<reference evidence="1 2" key="1">
    <citation type="journal article" date="2014" name="Gut Pathog.">
        <title>Gene clusters of Hafnia alvei strain FB1 important in survival and pathogenesis: a draft genome perspective.</title>
        <authorList>
            <person name="Tan J.Y."/>
            <person name="Yin W.F."/>
            <person name="Chan K.G."/>
        </authorList>
    </citation>
    <scope>NUCLEOTIDE SEQUENCE [LARGE SCALE GENOMIC DNA]</scope>
    <source>
        <strain evidence="1 2">FB1</strain>
    </source>
</reference>
<keyword evidence="1" id="KW-0547">Nucleotide-binding</keyword>
<name>A0A097R2P3_HAFAL</name>
<accession>A0A097R2P3</accession>